<feature type="region of interest" description="Disordered" evidence="2">
    <location>
        <begin position="988"/>
        <end position="1030"/>
    </location>
</feature>
<keyword evidence="5" id="KW-1185">Reference proteome</keyword>
<feature type="region of interest" description="Disordered" evidence="2">
    <location>
        <begin position="520"/>
        <end position="593"/>
    </location>
</feature>
<dbReference type="Gene3D" id="1.20.58.120">
    <property type="entry name" value="BAG domain"/>
    <property type="match status" value="1"/>
</dbReference>
<dbReference type="CDD" id="cd00067">
    <property type="entry name" value="GAL4"/>
    <property type="match status" value="1"/>
</dbReference>
<feature type="compositionally biased region" description="Acidic residues" evidence="2">
    <location>
        <begin position="383"/>
        <end position="399"/>
    </location>
</feature>
<dbReference type="CDD" id="cd14688">
    <property type="entry name" value="bZIP_YAP"/>
    <property type="match status" value="1"/>
</dbReference>
<feature type="compositionally biased region" description="Basic and acidic residues" evidence="2">
    <location>
        <begin position="1090"/>
        <end position="1101"/>
    </location>
</feature>
<dbReference type="InterPro" id="IPR001138">
    <property type="entry name" value="Zn2Cys6_DnaBD"/>
</dbReference>
<dbReference type="GO" id="GO:0051087">
    <property type="term" value="F:protein-folding chaperone binding"/>
    <property type="evidence" value="ECO:0007669"/>
    <property type="project" value="InterPro"/>
</dbReference>
<sequence length="1248" mass="137981">MWEDDLVSDSDSEDELKVQVGGVVSNADQDTSEIQDLCTAIGNSNGSLMKLSILIRESSNRDDYLKAASRYSTWDPNSYIGHVREKYGSAKGSSDWLVERLGKAIVRRRQFLKYREEHHGKLTGDWGEILDEVAEEKGPEKTKPAITVASTKATTFIVDGNIKKDGSDAGGSFGSQTSYEATEYEGDGAPTKLIVPPPPKWAFPDVPFQYGEPFQCPFCYMEQEVKNKAVWKRHVFRDLKPYVCTFAGCAMRMFRSRNEWFAHELQYHRREWVCQHCQHPAFTSAVEYSRHLEATHPTILHNSQLEALLLQSEEPVDKISSNACHLCDEWEANLNNSKQDAKRLLLNGGKVVEPYGTPKQFRRHLGRHMEQLALFALPTQEGDNLEDDSLDDADDDDSEHDILPENLESSDRGASDIVEDTEAPPRAAMEKMQAIMSHFRTKILPLCVQFRAAPPTDPGKRAFEYKKLCETILTGTIISLDGIDPGGDIEVREKRKVLVKEAHDVLNGLDAVMSMGELPLEQKNPVPDSEVETTDDLEWGSFGTKKKKKKDKNQLSRAVTPPLVAPLSPDNSDSNPPGVPDHKSSPEPGIMPSSNSAAFNAACKALAKLGDLSVYDDEIVSKTGLESNNNIATSEEGQTHGNLHHSEAYSPTPPVRPSVPAQSRRSSSSGSFETVKTEFPKRGKTKMSRRLVGKRAIIDLGYPFEEEGETTIIMKALSRKNIAELIKLSEDHKVNPNLPEHEVKVIEALLTAEDLKREQRRHAGSSRSTKSSGSRDESDWRNSTTTRTTRSGIGEGENVLVSNLPEDEVVVADLPDLGHHVGEVLLHTEPATSSSRPSSEEPLEETNGLFSGPANPDVDWTKIADLAERRRIQNRSAQRAYRQELKARLGALEARAGLSSDPSTQTPAQVQPSDSDESSEPFDRESEEERWAEELNIDEMNVRDDAVAETNVSEGEPRPGVNTGVNTVCKACASKNLECIYLKAGSRYPPRRSDAAAGKASTGEPSPGTSGAENDMGMRGGQEEKKARKWVPSSIACSRCRRRKTKCVNTGVNTAGSMPTPKQSDASAGIAPEEAAVTKSKQPEEQNDEAPEKAAKTDTEKKKPIRFKDAVGRKFSFPFHLCSTWPSMEQLIRQAFLHVETIGPQVQAGRYDLIGPNGEIILPQTWETFLEPDMAVTMHMWPMPEPSSLPSVELDEPDRGKKKQRNPSPLGESMDRKGSTDVTYETNPTAIERPKSFGKAKKGGPARK</sequence>
<dbReference type="InterPro" id="IPR013087">
    <property type="entry name" value="Znf_C2H2_type"/>
</dbReference>
<dbReference type="PROSITE" id="PS51035">
    <property type="entry name" value="BAG"/>
    <property type="match status" value="1"/>
</dbReference>
<dbReference type="Pfam" id="PF02179">
    <property type="entry name" value="BAG"/>
    <property type="match status" value="1"/>
</dbReference>
<feature type="compositionally biased region" description="Polar residues" evidence="2">
    <location>
        <begin position="1003"/>
        <end position="1012"/>
    </location>
</feature>
<keyword evidence="1" id="KW-0539">Nucleus</keyword>
<dbReference type="GO" id="GO:0008270">
    <property type="term" value="F:zinc ion binding"/>
    <property type="evidence" value="ECO:0007669"/>
    <property type="project" value="InterPro"/>
</dbReference>
<dbReference type="Pfam" id="PF26118">
    <property type="entry name" value="DUF8035"/>
    <property type="match status" value="1"/>
</dbReference>
<dbReference type="PANTHER" id="PTHR35391">
    <property type="entry name" value="C2H2-TYPE DOMAIN-CONTAINING PROTEIN-RELATED"/>
    <property type="match status" value="1"/>
</dbReference>
<feature type="region of interest" description="Disordered" evidence="2">
    <location>
        <begin position="827"/>
        <end position="858"/>
    </location>
</feature>
<feature type="region of interest" description="Disordered" evidence="2">
    <location>
        <begin position="896"/>
        <end position="943"/>
    </location>
</feature>
<feature type="compositionally biased region" description="Polar residues" evidence="2">
    <location>
        <begin position="900"/>
        <end position="911"/>
    </location>
</feature>
<feature type="domain" description="BAG" evidence="3">
    <location>
        <begin position="459"/>
        <end position="513"/>
    </location>
</feature>
<dbReference type="OrthoDB" id="6133115at2759"/>
<feature type="compositionally biased region" description="Polar residues" evidence="2">
    <location>
        <begin position="1050"/>
        <end position="1066"/>
    </location>
</feature>
<feature type="compositionally biased region" description="Low complexity" evidence="2">
    <location>
        <begin position="658"/>
        <end position="671"/>
    </location>
</feature>
<feature type="region of interest" description="Disordered" evidence="2">
    <location>
        <begin position="1050"/>
        <end position="1101"/>
    </location>
</feature>
<feature type="region of interest" description="Disordered" evidence="2">
    <location>
        <begin position="757"/>
        <end position="798"/>
    </location>
</feature>
<gene>
    <name evidence="4" type="ORF">LCER1_G003858</name>
</gene>
<feature type="compositionally biased region" description="Acidic residues" evidence="2">
    <location>
        <begin position="529"/>
        <end position="538"/>
    </location>
</feature>
<reference evidence="4 5" key="1">
    <citation type="submission" date="2018-05" db="EMBL/GenBank/DDBJ databases">
        <title>Whole genome sequencing for identification of molecular markers to develop diagnostic detection tools for the regulated plant pathogen Lachnellula willkommii.</title>
        <authorList>
            <person name="Giroux E."/>
            <person name="Bilodeau G."/>
        </authorList>
    </citation>
    <scope>NUCLEOTIDE SEQUENCE [LARGE SCALE GENOMIC DNA]</scope>
    <source>
        <strain evidence="4 5">CBS 625.97</strain>
    </source>
</reference>
<protein>
    <recommendedName>
        <fullName evidence="3">BAG domain-containing protein</fullName>
    </recommendedName>
</protein>
<dbReference type="Proteomes" id="UP000481288">
    <property type="component" value="Unassembled WGS sequence"/>
</dbReference>
<feature type="compositionally biased region" description="Basic and acidic residues" evidence="2">
    <location>
        <begin position="921"/>
        <end position="933"/>
    </location>
</feature>
<feature type="region of interest" description="Disordered" evidence="2">
    <location>
        <begin position="1186"/>
        <end position="1248"/>
    </location>
</feature>
<feature type="region of interest" description="Disordered" evidence="2">
    <location>
        <begin position="383"/>
        <end position="417"/>
    </location>
</feature>
<comment type="caution">
    <text evidence="4">The sequence shown here is derived from an EMBL/GenBank/DDBJ whole genome shotgun (WGS) entry which is preliminary data.</text>
</comment>
<feature type="compositionally biased region" description="Basic residues" evidence="2">
    <location>
        <begin position="1236"/>
        <end position="1248"/>
    </location>
</feature>
<evidence type="ECO:0000256" key="1">
    <source>
        <dbReference type="ARBA" id="ARBA00023242"/>
    </source>
</evidence>
<dbReference type="InterPro" id="IPR058925">
    <property type="entry name" value="zf-C2H2_AcuF"/>
</dbReference>
<dbReference type="SUPFAM" id="SSF63491">
    <property type="entry name" value="BAG domain"/>
    <property type="match status" value="1"/>
</dbReference>
<dbReference type="GO" id="GO:0000981">
    <property type="term" value="F:DNA-binding transcription factor activity, RNA polymerase II-specific"/>
    <property type="evidence" value="ECO:0007669"/>
    <property type="project" value="InterPro"/>
</dbReference>
<feature type="region of interest" description="Disordered" evidence="2">
    <location>
        <begin position="626"/>
        <end position="683"/>
    </location>
</feature>
<organism evidence="4 5">
    <name type="scientific">Lachnellula cervina</name>
    <dbReference type="NCBI Taxonomy" id="1316786"/>
    <lineage>
        <taxon>Eukaryota</taxon>
        <taxon>Fungi</taxon>
        <taxon>Dikarya</taxon>
        <taxon>Ascomycota</taxon>
        <taxon>Pezizomycotina</taxon>
        <taxon>Leotiomycetes</taxon>
        <taxon>Helotiales</taxon>
        <taxon>Lachnaceae</taxon>
        <taxon>Lachnellula</taxon>
    </lineage>
</organism>
<evidence type="ECO:0000259" key="3">
    <source>
        <dbReference type="PROSITE" id="PS51035"/>
    </source>
</evidence>
<dbReference type="Pfam" id="PF22893">
    <property type="entry name" value="ULD_2"/>
    <property type="match status" value="1"/>
</dbReference>
<dbReference type="Pfam" id="PF26082">
    <property type="entry name" value="zf-C2H2_AcuF"/>
    <property type="match status" value="1"/>
</dbReference>
<dbReference type="InterPro" id="IPR036533">
    <property type="entry name" value="BAG_dom_sf"/>
</dbReference>
<accession>A0A7D8Z0K9</accession>
<evidence type="ECO:0000256" key="2">
    <source>
        <dbReference type="SAM" id="MobiDB-lite"/>
    </source>
</evidence>
<name>A0A7D8Z0K9_9HELO</name>
<feature type="compositionally biased region" description="Polar residues" evidence="2">
    <location>
        <begin position="626"/>
        <end position="641"/>
    </location>
</feature>
<dbReference type="EMBL" id="QGMG01000455">
    <property type="protein sequence ID" value="TVY53442.1"/>
    <property type="molecule type" value="Genomic_DNA"/>
</dbReference>
<proteinExistence type="predicted"/>
<dbReference type="PANTHER" id="PTHR35391:SF7">
    <property type="entry name" value="C2H2-TYPE DOMAIN-CONTAINING PROTEIN"/>
    <property type="match status" value="1"/>
</dbReference>
<dbReference type="InterPro" id="IPR058348">
    <property type="entry name" value="DUF8035"/>
</dbReference>
<dbReference type="SMART" id="SM00355">
    <property type="entry name" value="ZnF_C2H2"/>
    <property type="match status" value="2"/>
</dbReference>
<feature type="compositionally biased region" description="Polar residues" evidence="2">
    <location>
        <begin position="1220"/>
        <end position="1229"/>
    </location>
</feature>
<evidence type="ECO:0000313" key="5">
    <source>
        <dbReference type="Proteomes" id="UP000481288"/>
    </source>
</evidence>
<dbReference type="InterPro" id="IPR054464">
    <property type="entry name" value="ULD_fung"/>
</dbReference>
<evidence type="ECO:0000313" key="4">
    <source>
        <dbReference type="EMBL" id="TVY53442.1"/>
    </source>
</evidence>
<dbReference type="InterPro" id="IPR003103">
    <property type="entry name" value="BAG_domain"/>
</dbReference>
<feature type="compositionally biased region" description="Low complexity" evidence="2">
    <location>
        <begin position="828"/>
        <end position="837"/>
    </location>
</feature>
<dbReference type="AlphaFoldDB" id="A0A7D8Z0K9"/>